<comment type="caution">
    <text evidence="1">The sequence shown here is derived from an EMBL/GenBank/DDBJ whole genome shotgun (WGS) entry which is preliminary data.</text>
</comment>
<reference evidence="1" key="1">
    <citation type="journal article" date="2020" name="New Phytol.">
        <title>Comparative genomics reveals dynamic genome evolution in host specialist ectomycorrhizal fungi.</title>
        <authorList>
            <person name="Lofgren L.A."/>
            <person name="Nguyen N.H."/>
            <person name="Vilgalys R."/>
            <person name="Ruytinx J."/>
            <person name="Liao H.L."/>
            <person name="Branco S."/>
            <person name="Kuo A."/>
            <person name="LaButti K."/>
            <person name="Lipzen A."/>
            <person name="Andreopoulos W."/>
            <person name="Pangilinan J."/>
            <person name="Riley R."/>
            <person name="Hundley H."/>
            <person name="Na H."/>
            <person name="Barry K."/>
            <person name="Grigoriev I.V."/>
            <person name="Stajich J.E."/>
            <person name="Kennedy P.G."/>
        </authorList>
    </citation>
    <scope>NUCLEOTIDE SEQUENCE</scope>
    <source>
        <strain evidence="1">DOB743</strain>
    </source>
</reference>
<name>A0A9P6ZSD7_9AGAM</name>
<dbReference type="EMBL" id="JABBWD010000031">
    <property type="protein sequence ID" value="KAG1775777.1"/>
    <property type="molecule type" value="Genomic_DNA"/>
</dbReference>
<dbReference type="Proteomes" id="UP000714275">
    <property type="component" value="Unassembled WGS sequence"/>
</dbReference>
<gene>
    <name evidence="1" type="ORF">EV702DRAFT_415718</name>
</gene>
<sequence length="98" mass="11154">MVDLGVDIILHIEQQPRSSFFVPCNPGVQGPVHSESVSECLRLIIRLGRPFSAFLLAQQPSGEYKRIASDRNIMARVKDLCSQHDRLQDTRDIVRYAF</sequence>
<protein>
    <submittedName>
        <fullName evidence="1">Uncharacterized protein</fullName>
    </submittedName>
</protein>
<dbReference type="AlphaFoldDB" id="A0A9P6ZSD7"/>
<proteinExistence type="predicted"/>
<accession>A0A9P6ZSD7</accession>
<organism evidence="1 2">
    <name type="scientific">Suillus placidus</name>
    <dbReference type="NCBI Taxonomy" id="48579"/>
    <lineage>
        <taxon>Eukaryota</taxon>
        <taxon>Fungi</taxon>
        <taxon>Dikarya</taxon>
        <taxon>Basidiomycota</taxon>
        <taxon>Agaricomycotina</taxon>
        <taxon>Agaricomycetes</taxon>
        <taxon>Agaricomycetidae</taxon>
        <taxon>Boletales</taxon>
        <taxon>Suillineae</taxon>
        <taxon>Suillaceae</taxon>
        <taxon>Suillus</taxon>
    </lineage>
</organism>
<evidence type="ECO:0000313" key="1">
    <source>
        <dbReference type="EMBL" id="KAG1775777.1"/>
    </source>
</evidence>
<evidence type="ECO:0000313" key="2">
    <source>
        <dbReference type="Proteomes" id="UP000714275"/>
    </source>
</evidence>
<keyword evidence="2" id="KW-1185">Reference proteome</keyword>